<evidence type="ECO:0008006" key="3">
    <source>
        <dbReference type="Google" id="ProtNLM"/>
    </source>
</evidence>
<organism evidence="1 2">
    <name type="scientific">Spectribacter hydrogenoxidans</name>
    <dbReference type="NCBI Taxonomy" id="3075608"/>
    <lineage>
        <taxon>Bacteria</taxon>
        <taxon>Pseudomonadati</taxon>
        <taxon>Pseudomonadota</taxon>
        <taxon>Gammaproteobacteria</taxon>
        <taxon>Salinisphaerales</taxon>
        <taxon>Salinisphaeraceae</taxon>
        <taxon>Spectribacter</taxon>
    </lineage>
</organism>
<reference evidence="1 2" key="1">
    <citation type="submission" date="2023-09" db="EMBL/GenBank/DDBJ databases">
        <authorList>
            <person name="Rey-Velasco X."/>
        </authorList>
    </citation>
    <scope>NUCLEOTIDE SEQUENCE [LARGE SCALE GENOMIC DNA]</scope>
    <source>
        <strain evidence="1 2">W335</strain>
    </source>
</reference>
<dbReference type="Proteomes" id="UP001251857">
    <property type="component" value="Unassembled WGS sequence"/>
</dbReference>
<keyword evidence="2" id="KW-1185">Reference proteome</keyword>
<comment type="caution">
    <text evidence="1">The sequence shown here is derived from an EMBL/GenBank/DDBJ whole genome shotgun (WGS) entry which is preliminary data.</text>
</comment>
<proteinExistence type="predicted"/>
<protein>
    <recommendedName>
        <fullName evidence="3">Phage tail protein</fullName>
    </recommendedName>
</protein>
<sequence length="260" mass="27620">MKPASNNIVLGAGYLYLDKFDSDGNRTGERYLGDTPGFEIDVQSTQVEVFGSDAPIAEKIRDIATQVNRTANITCRNISSDNLALFLIGEATSIDQGNTAVTDERITAKTGQWYQLGQTDTDPVGVRDVSSVSVTIDPDGAATSATVDDDYTVEAETGRLYIVPGGAISDDDEIGVDYTPGDVEFSQVATDNLGAKEGAIRFVAANTEGDNRDAYLPSVTVRPNGAMAWKSRDTIASMSLACGINTKGNLSQVYINGRPA</sequence>
<evidence type="ECO:0000313" key="1">
    <source>
        <dbReference type="EMBL" id="MDT0635101.1"/>
    </source>
</evidence>
<evidence type="ECO:0000313" key="2">
    <source>
        <dbReference type="Proteomes" id="UP001251857"/>
    </source>
</evidence>
<gene>
    <name evidence="1" type="ORF">RM532_09025</name>
</gene>
<dbReference type="EMBL" id="JAVRIB010000008">
    <property type="protein sequence ID" value="MDT0635101.1"/>
    <property type="molecule type" value="Genomic_DNA"/>
</dbReference>
<dbReference type="RefSeq" id="WP_311652956.1">
    <property type="nucleotide sequence ID" value="NZ_JAVRIB010000008.1"/>
</dbReference>
<name>A0ABU3C0K4_9GAMM</name>
<accession>A0ABU3C0K4</accession>